<dbReference type="Proteomes" id="UP000641625">
    <property type="component" value="Unassembled WGS sequence"/>
</dbReference>
<feature type="transmembrane region" description="Helical" evidence="1">
    <location>
        <begin position="12"/>
        <end position="38"/>
    </location>
</feature>
<evidence type="ECO:0000313" key="3">
    <source>
        <dbReference type="Proteomes" id="UP000641625"/>
    </source>
</evidence>
<comment type="caution">
    <text evidence="2">The sequence shown here is derived from an EMBL/GenBank/DDBJ whole genome shotgun (WGS) entry which is preliminary data.</text>
</comment>
<name>A0A847UPC7_HALAR</name>
<evidence type="ECO:0000313" key="2">
    <source>
        <dbReference type="EMBL" id="NLV14367.1"/>
    </source>
</evidence>
<keyword evidence="1" id="KW-1133">Transmembrane helix</keyword>
<sequence length="89" mass="9484">MGMRVDALLRIVALLWVYTVGALIASVVGFVGLLWMLVDVIWQLIVGSDGLSSTSTPANWVKGTFMWVAGQTNYALTGSGDLMLLPSPA</sequence>
<proteinExistence type="predicted"/>
<reference evidence="2" key="1">
    <citation type="submission" date="2019-12" db="EMBL/GenBank/DDBJ databases">
        <title>Whole genome sequencing of Haloarcula argentinensis strain pws5.</title>
        <authorList>
            <person name="Verma D.K."/>
            <person name="Gopal K."/>
            <person name="Prasad E.S."/>
        </authorList>
    </citation>
    <scope>NUCLEOTIDE SEQUENCE</scope>
    <source>
        <strain evidence="2">Pws5</strain>
    </source>
</reference>
<dbReference type="AlphaFoldDB" id="A0A847UPC7"/>
<keyword evidence="1" id="KW-0812">Transmembrane</keyword>
<dbReference type="RefSeq" id="WP_170097792.1">
    <property type="nucleotide sequence ID" value="NZ_WOWA01000007.1"/>
</dbReference>
<protein>
    <submittedName>
        <fullName evidence="2">Uncharacterized protein</fullName>
    </submittedName>
</protein>
<organism evidence="2 3">
    <name type="scientific">Haloarcula argentinensis</name>
    <dbReference type="NCBI Taxonomy" id="43776"/>
    <lineage>
        <taxon>Archaea</taxon>
        <taxon>Methanobacteriati</taxon>
        <taxon>Methanobacteriota</taxon>
        <taxon>Stenosarchaea group</taxon>
        <taxon>Halobacteria</taxon>
        <taxon>Halobacteriales</taxon>
        <taxon>Haloarculaceae</taxon>
        <taxon>Haloarcula</taxon>
    </lineage>
</organism>
<evidence type="ECO:0000256" key="1">
    <source>
        <dbReference type="SAM" id="Phobius"/>
    </source>
</evidence>
<gene>
    <name evidence="2" type="ORF">GOC77_13955</name>
</gene>
<dbReference type="EMBL" id="WOWA01000007">
    <property type="protein sequence ID" value="NLV14367.1"/>
    <property type="molecule type" value="Genomic_DNA"/>
</dbReference>
<accession>A0A847UPC7</accession>
<keyword evidence="1" id="KW-0472">Membrane</keyword>